<dbReference type="EMBL" id="JBGBPQ010000020">
    <property type="protein sequence ID" value="KAL1504188.1"/>
    <property type="molecule type" value="Genomic_DNA"/>
</dbReference>
<keyword evidence="3" id="KW-1185">Reference proteome</keyword>
<evidence type="ECO:0000313" key="2">
    <source>
        <dbReference type="EMBL" id="KAL1504188.1"/>
    </source>
</evidence>
<evidence type="ECO:0000313" key="3">
    <source>
        <dbReference type="Proteomes" id="UP001515480"/>
    </source>
</evidence>
<gene>
    <name evidence="2" type="ORF">AB1Y20_010597</name>
</gene>
<evidence type="ECO:0000256" key="1">
    <source>
        <dbReference type="SAM" id="MobiDB-lite"/>
    </source>
</evidence>
<dbReference type="Proteomes" id="UP001515480">
    <property type="component" value="Unassembled WGS sequence"/>
</dbReference>
<feature type="region of interest" description="Disordered" evidence="1">
    <location>
        <begin position="473"/>
        <end position="500"/>
    </location>
</feature>
<protein>
    <submittedName>
        <fullName evidence="2">Uncharacterized protein</fullName>
    </submittedName>
</protein>
<proteinExistence type="predicted"/>
<accession>A0AB34ISP0</accession>
<comment type="caution">
    <text evidence="2">The sequence shown here is derived from an EMBL/GenBank/DDBJ whole genome shotgun (WGS) entry which is preliminary data.</text>
</comment>
<organism evidence="2 3">
    <name type="scientific">Prymnesium parvum</name>
    <name type="common">Toxic golden alga</name>
    <dbReference type="NCBI Taxonomy" id="97485"/>
    <lineage>
        <taxon>Eukaryota</taxon>
        <taxon>Haptista</taxon>
        <taxon>Haptophyta</taxon>
        <taxon>Prymnesiophyceae</taxon>
        <taxon>Prymnesiales</taxon>
        <taxon>Prymnesiaceae</taxon>
        <taxon>Prymnesium</taxon>
    </lineage>
</organism>
<name>A0AB34ISP0_PRYPA</name>
<dbReference type="AlphaFoldDB" id="A0AB34ISP0"/>
<sequence length="532" mass="58997">MERRRRSGLCRSRFGRCTPENGGACISTRAIRVRGEEEVHAPRRWSVAITAYMEDEGEAACRGVYGTDEAFLCGRHSPLVRDGEHCLQTHPDVEVFATAHKCGGLLPAPPTKARPCRFELSELDGGLTGAGDPSVEHIMGNAHSLARDAKRACFARVHAHWTAPCIALFESQHFAQCFLAKINVPGDHVASQREECEATARVPMPIELRLSLPGEEPRRTQKALGVTLDVVQERVLAPLADSFVNAKDVSPRIDDRVGVVLFLGQSHRRGHDAHESSSEMQPDVRRRHRGEVGALVAHELAQGRPGRPHQSTHVCNTYRGERRQMGRSVASRCDLVHRIQQPVALEHMLEATPLVILKPVANLDEIQNLSDKVSTLANTTVHAEQLSDANADTYCVARLLDRYVQTRFDEEGDEMWEVLTQLVRTGYPSLYTLEETQLTASALQAQRATICFLKHTSVGPLCQHIVHIRPGPSHASNRDPFGNNKLHDLTHPGVTAGSSRSVTRTWRQAGQRRALRFPRNGWCPVAVGRPTY</sequence>
<reference evidence="2 3" key="1">
    <citation type="journal article" date="2024" name="Science">
        <title>Giant polyketide synthase enzymes in the biosynthesis of giant marine polyether toxins.</title>
        <authorList>
            <person name="Fallon T.R."/>
            <person name="Shende V.V."/>
            <person name="Wierzbicki I.H."/>
            <person name="Pendleton A.L."/>
            <person name="Watervoot N.F."/>
            <person name="Auber R.P."/>
            <person name="Gonzalez D.J."/>
            <person name="Wisecaver J.H."/>
            <person name="Moore B.S."/>
        </authorList>
    </citation>
    <scope>NUCLEOTIDE SEQUENCE [LARGE SCALE GENOMIC DNA]</scope>
    <source>
        <strain evidence="2 3">12B1</strain>
    </source>
</reference>